<dbReference type="RefSeq" id="WP_234935417.1">
    <property type="nucleotide sequence ID" value="NZ_CP070380.1"/>
</dbReference>
<dbReference type="Pfam" id="PF14137">
    <property type="entry name" value="DUF4304"/>
    <property type="match status" value="1"/>
</dbReference>
<proteinExistence type="predicted"/>
<gene>
    <name evidence="1" type="ORF">QYF68_15225</name>
</gene>
<reference evidence="1" key="1">
    <citation type="submission" date="2023-07" db="EMBL/GenBank/DDBJ databases">
        <title>Degradation of tert-butanol by M. austroafricanum TBA100.</title>
        <authorList>
            <person name="Helbich S."/>
            <person name="Vainshtein Y."/>
        </authorList>
    </citation>
    <scope>NUCLEOTIDE SEQUENCE</scope>
    <source>
        <strain evidence="1">TBA100</strain>
    </source>
</reference>
<dbReference type="Proteomes" id="UP001172687">
    <property type="component" value="Unassembled WGS sequence"/>
</dbReference>
<organism evidence="1 2">
    <name type="scientific">Mycolicibacterium austroafricanum</name>
    <name type="common">Mycobacterium austroafricanum</name>
    <dbReference type="NCBI Taxonomy" id="39687"/>
    <lineage>
        <taxon>Bacteria</taxon>
        <taxon>Bacillati</taxon>
        <taxon>Actinomycetota</taxon>
        <taxon>Actinomycetes</taxon>
        <taxon>Mycobacteriales</taxon>
        <taxon>Mycobacteriaceae</taxon>
        <taxon>Mycolicibacterium</taxon>
    </lineage>
</organism>
<dbReference type="InterPro" id="IPR025412">
    <property type="entry name" value="DUF4304"/>
</dbReference>
<accession>A0ABT8HEG4</accession>
<protein>
    <submittedName>
        <fullName evidence="1">DUF4304 domain-containing protein</fullName>
    </submittedName>
</protein>
<dbReference type="EMBL" id="JAUHTC010000053">
    <property type="protein sequence ID" value="MDN4519158.1"/>
    <property type="molecule type" value="Genomic_DNA"/>
</dbReference>
<evidence type="ECO:0000313" key="2">
    <source>
        <dbReference type="Proteomes" id="UP001172687"/>
    </source>
</evidence>
<evidence type="ECO:0000313" key="1">
    <source>
        <dbReference type="EMBL" id="MDN4519158.1"/>
    </source>
</evidence>
<name>A0ABT8HEG4_MYCAO</name>
<keyword evidence="2" id="KW-1185">Reference proteome</keyword>
<comment type="caution">
    <text evidence="1">The sequence shown here is derived from an EMBL/GenBank/DDBJ whole genome shotgun (WGS) entry which is preliminary data.</text>
</comment>
<sequence>MRRSFEAMLSGAVDAFLAERGFERLGNDFDRHRGPLRDRINFQNNWHNGVTPWHGFFVNVGVGSAEVDAACPGHEHQLHPPESFLLDRRWESLAPGAPYELRFDRNTDMVAFADGVCADLGRTLSAIETMKTTRHLVEYAVGNNLLIAYETTCCYLAATGDMDTLTRYVALLHRTFGRQERWSIFSSRISDAVGSRASALSARGLLIAVGS</sequence>